<dbReference type="GO" id="GO:0006334">
    <property type="term" value="P:nucleosome assembly"/>
    <property type="evidence" value="ECO:0007669"/>
    <property type="project" value="TreeGrafter"/>
</dbReference>
<dbReference type="GO" id="GO:0042393">
    <property type="term" value="F:histone binding"/>
    <property type="evidence" value="ECO:0007669"/>
    <property type="project" value="TreeGrafter"/>
</dbReference>
<evidence type="ECO:0000313" key="11">
    <source>
        <dbReference type="Proteomes" id="UP001291623"/>
    </source>
</evidence>
<keyword evidence="3" id="KW-0547">Nucleotide-binding</keyword>
<dbReference type="GO" id="GO:0006337">
    <property type="term" value="P:nucleosome disassembly"/>
    <property type="evidence" value="ECO:0007669"/>
    <property type="project" value="TreeGrafter"/>
</dbReference>
<dbReference type="GO" id="GO:0005524">
    <property type="term" value="F:ATP binding"/>
    <property type="evidence" value="ECO:0007669"/>
    <property type="project" value="UniProtKB-KW"/>
</dbReference>
<evidence type="ECO:0000256" key="4">
    <source>
        <dbReference type="ARBA" id="ARBA00022771"/>
    </source>
</evidence>
<evidence type="ECO:0000256" key="8">
    <source>
        <dbReference type="SAM" id="MobiDB-lite"/>
    </source>
</evidence>
<dbReference type="InterPro" id="IPR003960">
    <property type="entry name" value="ATPase_AAA_CS"/>
</dbReference>
<feature type="region of interest" description="Disordered" evidence="8">
    <location>
        <begin position="1666"/>
        <end position="1687"/>
    </location>
</feature>
<feature type="compositionally biased region" description="Basic residues" evidence="8">
    <location>
        <begin position="119"/>
        <end position="130"/>
    </location>
</feature>
<dbReference type="FunFam" id="1.10.8.60:FF:000084">
    <property type="entry name" value="p-loop containing nucleoside triphosphate hydrolase superfamily protein"/>
    <property type="match status" value="1"/>
</dbReference>
<comment type="similarity">
    <text evidence="1">Belongs to the AAA ATPase family.</text>
</comment>
<feature type="region of interest" description="Disordered" evidence="8">
    <location>
        <begin position="1517"/>
        <end position="1537"/>
    </location>
</feature>
<dbReference type="GO" id="GO:0016887">
    <property type="term" value="F:ATP hydrolysis activity"/>
    <property type="evidence" value="ECO:0007669"/>
    <property type="project" value="InterPro"/>
</dbReference>
<evidence type="ECO:0000259" key="9">
    <source>
        <dbReference type="PROSITE" id="PS51805"/>
    </source>
</evidence>
<keyword evidence="2" id="KW-0479">Metal-binding</keyword>
<reference evidence="10" key="1">
    <citation type="submission" date="2023-12" db="EMBL/GenBank/DDBJ databases">
        <title>Genome assembly of Anisodus tanguticus.</title>
        <authorList>
            <person name="Wang Y.-J."/>
        </authorList>
    </citation>
    <scope>NUCLEOTIDE SEQUENCE</scope>
    <source>
        <strain evidence="10">KB-2021</strain>
        <tissue evidence="10">Leaf</tissue>
    </source>
</reference>
<proteinExistence type="inferred from homology"/>
<dbReference type="Proteomes" id="UP001291623">
    <property type="component" value="Unassembled WGS sequence"/>
</dbReference>
<dbReference type="Gene3D" id="1.10.8.60">
    <property type="match status" value="1"/>
</dbReference>
<accession>A0AAE1R194</accession>
<dbReference type="SMART" id="SM00382">
    <property type="entry name" value="AAA"/>
    <property type="match status" value="1"/>
</dbReference>
<gene>
    <name evidence="10" type="ORF">RND71_037903</name>
</gene>
<protein>
    <recommendedName>
        <fullName evidence="9">PHD-type domain-containing protein</fullName>
    </recommendedName>
</protein>
<dbReference type="InterPro" id="IPR045199">
    <property type="entry name" value="ATAD2-like"/>
</dbReference>
<evidence type="ECO:0000256" key="3">
    <source>
        <dbReference type="ARBA" id="ARBA00022741"/>
    </source>
</evidence>
<dbReference type="SUPFAM" id="SSF52540">
    <property type="entry name" value="P-loop containing nucleoside triphosphate hydrolases"/>
    <property type="match status" value="1"/>
</dbReference>
<comment type="caution">
    <text evidence="10">The sequence shown here is derived from an EMBL/GenBank/DDBJ whole genome shotgun (WGS) entry which is preliminary data.</text>
</comment>
<feature type="compositionally biased region" description="Basic and acidic residues" evidence="8">
    <location>
        <begin position="146"/>
        <end position="173"/>
    </location>
</feature>
<dbReference type="Pfam" id="PF17862">
    <property type="entry name" value="AAA_lid_3"/>
    <property type="match status" value="1"/>
</dbReference>
<dbReference type="GO" id="GO:0045815">
    <property type="term" value="P:transcription initiation-coupled chromatin remodeling"/>
    <property type="evidence" value="ECO:0007669"/>
    <property type="project" value="TreeGrafter"/>
</dbReference>
<feature type="domain" description="PHD-type" evidence="9">
    <location>
        <begin position="503"/>
        <end position="574"/>
    </location>
</feature>
<evidence type="ECO:0000256" key="6">
    <source>
        <dbReference type="ARBA" id="ARBA00022840"/>
    </source>
</evidence>
<name>A0AAE1R194_9SOLA</name>
<evidence type="ECO:0000256" key="1">
    <source>
        <dbReference type="ARBA" id="ARBA00006914"/>
    </source>
</evidence>
<dbReference type="Pfam" id="PF00004">
    <property type="entry name" value="AAA"/>
    <property type="match status" value="1"/>
</dbReference>
<evidence type="ECO:0000256" key="7">
    <source>
        <dbReference type="ARBA" id="ARBA00023117"/>
    </source>
</evidence>
<dbReference type="GO" id="GO:0005634">
    <property type="term" value="C:nucleus"/>
    <property type="evidence" value="ECO:0007669"/>
    <property type="project" value="TreeGrafter"/>
</dbReference>
<keyword evidence="6" id="KW-0067">ATP-binding</keyword>
<organism evidence="10 11">
    <name type="scientific">Anisodus tanguticus</name>
    <dbReference type="NCBI Taxonomy" id="243964"/>
    <lineage>
        <taxon>Eukaryota</taxon>
        <taxon>Viridiplantae</taxon>
        <taxon>Streptophyta</taxon>
        <taxon>Embryophyta</taxon>
        <taxon>Tracheophyta</taxon>
        <taxon>Spermatophyta</taxon>
        <taxon>Magnoliopsida</taxon>
        <taxon>eudicotyledons</taxon>
        <taxon>Gunneridae</taxon>
        <taxon>Pentapetalae</taxon>
        <taxon>asterids</taxon>
        <taxon>lamiids</taxon>
        <taxon>Solanales</taxon>
        <taxon>Solanaceae</taxon>
        <taxon>Solanoideae</taxon>
        <taxon>Hyoscyameae</taxon>
        <taxon>Anisodus</taxon>
    </lineage>
</organism>
<dbReference type="PANTHER" id="PTHR23069">
    <property type="entry name" value="AAA DOMAIN-CONTAINING"/>
    <property type="match status" value="1"/>
</dbReference>
<evidence type="ECO:0000256" key="5">
    <source>
        <dbReference type="ARBA" id="ARBA00022833"/>
    </source>
</evidence>
<feature type="region of interest" description="Disordered" evidence="8">
    <location>
        <begin position="1"/>
        <end position="201"/>
    </location>
</feature>
<dbReference type="Pfam" id="PF13771">
    <property type="entry name" value="zf-HC5HC2H"/>
    <property type="match status" value="1"/>
</dbReference>
<keyword evidence="11" id="KW-1185">Reference proteome</keyword>
<dbReference type="InterPro" id="IPR003593">
    <property type="entry name" value="AAA+_ATPase"/>
</dbReference>
<dbReference type="InterPro" id="IPR034732">
    <property type="entry name" value="EPHD"/>
</dbReference>
<keyword evidence="5" id="KW-0862">Zinc</keyword>
<evidence type="ECO:0000313" key="10">
    <source>
        <dbReference type="EMBL" id="KAK4342087.1"/>
    </source>
</evidence>
<dbReference type="EMBL" id="JAVYJV010000021">
    <property type="protein sequence ID" value="KAK4342087.1"/>
    <property type="molecule type" value="Genomic_DNA"/>
</dbReference>
<dbReference type="InterPro" id="IPR027417">
    <property type="entry name" value="P-loop_NTPase"/>
</dbReference>
<dbReference type="InterPro" id="IPR003959">
    <property type="entry name" value="ATPase_AAA_core"/>
</dbReference>
<keyword evidence="7" id="KW-0103">Bromodomain</keyword>
<dbReference type="InterPro" id="IPR041569">
    <property type="entry name" value="AAA_lid_3"/>
</dbReference>
<dbReference type="GO" id="GO:0008270">
    <property type="term" value="F:zinc ion binding"/>
    <property type="evidence" value="ECO:0007669"/>
    <property type="project" value="UniProtKB-KW"/>
</dbReference>
<dbReference type="Gene3D" id="3.30.40.10">
    <property type="entry name" value="Zinc/RING finger domain, C3HC4 (zinc finger)"/>
    <property type="match status" value="1"/>
</dbReference>
<evidence type="ECO:0000256" key="2">
    <source>
        <dbReference type="ARBA" id="ARBA00022723"/>
    </source>
</evidence>
<feature type="compositionally biased region" description="Polar residues" evidence="8">
    <location>
        <begin position="191"/>
        <end position="200"/>
    </location>
</feature>
<dbReference type="GO" id="GO:0003682">
    <property type="term" value="F:chromatin binding"/>
    <property type="evidence" value="ECO:0007669"/>
    <property type="project" value="TreeGrafter"/>
</dbReference>
<dbReference type="PROSITE" id="PS00674">
    <property type="entry name" value="AAA"/>
    <property type="match status" value="1"/>
</dbReference>
<keyword evidence="4" id="KW-0863">Zinc-finger</keyword>
<dbReference type="Gene3D" id="3.40.50.300">
    <property type="entry name" value="P-loop containing nucleotide triphosphate hydrolases"/>
    <property type="match status" value="1"/>
</dbReference>
<dbReference type="PANTHER" id="PTHR23069:SF7">
    <property type="entry name" value="P-LOOP CONTAINING NUCLEOSIDE TRIPHOSPHATE HYDROLASES SUPERFAMILY PROTEIN"/>
    <property type="match status" value="1"/>
</dbReference>
<dbReference type="InterPro" id="IPR013083">
    <property type="entry name" value="Znf_RING/FYVE/PHD"/>
</dbReference>
<dbReference type="PROSITE" id="PS51805">
    <property type="entry name" value="EPHD"/>
    <property type="match status" value="1"/>
</dbReference>
<feature type="compositionally biased region" description="Basic and acidic residues" evidence="8">
    <location>
        <begin position="89"/>
        <end position="99"/>
    </location>
</feature>
<sequence length="1878" mass="209408">MRLSRTASVAMRRNDNKLVNSRARKKHKRLDEVNEETYNQNHNVVEKLENSESNGEESEVELRRSSRVRKAPVVLDASPPPPRKRQKIDRKVEKGDVVKVESPCSTSKGLEEGTSGWRSRLRSRTKRTSNRVRNSVKASSPVGKRKLFEDVEKEEERELEVGESDKEEDRGCEKSTIVKSKRPGRVKASNVMVTQQQETDTCGGVEDAKMINQEELLQVRDEIDERISETGFKEGVEDDNAPLPLVNKDKAQLETCVVPEECHTTDQVSTLEQDLQSKNEASVGVNDQNDAVEGGLLTNDEKDGGTENQVKDGVDRVDDAQEKDECVFGDKALEMEKVVKKECASESTLRKRRIREGRHCGLCGGGTDGKPPKKLVYGAASDDEAHSGSSASDEPNYDMWDGFGDEPGWLGRLLGPINDRYGIAGIWVHQQCAVWSPEALLLSSAGCIVMEILVESKQQTELFDSVSIGIWHSYYLDSVPAWVLNFPSHVFMARIQYYFYLCSQVYFAGLGCLKNVRAALCRGRVLKCSRCGRPGATIGCRVDRCPKTYHLPCARANGCIFDHRKFLIACTDHRHLFQPYGSNYLQRIKKLKAIKMKFELRKLSNDALRKDVEAEEKWLENCGEDEEFLKRESKRLHRDLLRIAPVYIGGSNSDAGIQFQGWDSVAGLQNVIQCMKEVVILPLLYPELFSSLGLTPPRGVLLHGYPGTGKTLVVRALIGSCARGDKRIAYFARKGADCLGKYVGDAERQLRLLFQVAEKSQPSVIFFDEIDGLAPCRGRQQDQTHSSVVSTLLALMDGLKSRGSVVVIGATNRPDAVDPALRRPGRFDREIYFPLPSGKDREAILSLHTKKWPKPVSGPVLKWIARKTVGFAGADLQALCTQAAVIALKRSFPLHKQLSAAVKVPNAACIPLPNFKVEERDWVEALTCAPPPCSRREAGMAANDVVSAPLHTFLVPCLLQPLSRLLVSLYLDERLWLPPLLFKAAEFVKDVILSAMVEKKLPSNNWQSYVNDLLQEPDVISHIENHFICANILVGDANIGGFDAVDDDIVHGLSNSEPSKLLSAGARPNLLKNIFHMPGKKSGFRILISGNPRSGQRHLASCLLHCFVGNVDVQKVDLATISQEGHGDVIQGLTQILMRCASVGKCMIFMPRVDLWAMETSDRVCQEDGCSLVNTESLGKEAHLHYNIDEESADQAGDALKRASYLWSSFVEQVETICMSTSVMLLATSDVQLEALPVRVRQFFKSQVLNCSIPIPLEDSVSRFTEQLDRNFDQECLIDSSAAKLSKDLAQHFIQLIHHTNHVHFHTCNDEASDKSGGDVAVECQRSDLRSTIEHVNKQCPIPSSAIVSSRNVKGKSSLMLAITTFGYQILRYPHFAELCWFTSKLREGPSADMNGPWKGWPFNSCVIRPVDSMRNITLSSSNNKGKEKYCMVRGLIAIGLLAYRGKYSSVREVSSEVRKVLELLVEQINDKIQNGRDRYQFVRLLSQVAYLDDMVNSWVYTLQSLGGDSQLAEANPNIGRAGLPESADAPENTPLREEGCELEESLDKPETLETCRPELTAENCRHVNPEANGVSNLPDIGAVEHEPPRVAAVNHSAPPRQVTRSVHIVLDHNSWMPDDTDKHLESSGDCVSKRHSNGLMELNIEDVQEDGSNYSKDRCGIEHSNYSTSSNTNGRLSTPNNLQIGDSNQKSIGNSIGLEYSNISSNLSTDSSVVCLYRCCPQCLLNLQRTLKKMLSYEWGLKKAELIVEDAYDFLASLAANLHSALRISVLADDSTVFDEKRVQERYSEYLERKETDLCECRNLENMLIKLRECNCHLKSSVQTEKCISSQNLAQEFIFRDGVLTNLDKDVSTHCKFETLCLCSLVEWIVMGKEPLD</sequence>
<dbReference type="FunFam" id="3.40.50.300:FF:000061">
    <property type="entry name" value="ATPase family, AAA domain-containing 2"/>
    <property type="match status" value="1"/>
</dbReference>